<dbReference type="InterPro" id="IPR051199">
    <property type="entry name" value="LPS_LOS_Heptosyltrfase"/>
</dbReference>
<proteinExistence type="predicted"/>
<dbReference type="InterPro" id="IPR002201">
    <property type="entry name" value="Glyco_trans_9"/>
</dbReference>
<dbReference type="GO" id="GO:0008713">
    <property type="term" value="F:ADP-heptose-lipopolysaccharide heptosyltransferase activity"/>
    <property type="evidence" value="ECO:0007669"/>
    <property type="project" value="TreeGrafter"/>
</dbReference>
<reference evidence="3 4" key="1">
    <citation type="journal article" date="2018" name="Antonie Van Leeuwenhoek">
        <title>Larkinella terrae sp. nov., isolated from soil on Jeju Island, South Korea.</title>
        <authorList>
            <person name="Ten L.N."/>
            <person name="Jeon J."/>
            <person name="Park S.J."/>
            <person name="Park S."/>
            <person name="Lee S.Y."/>
            <person name="Kim M.K."/>
            <person name="Jung H.Y."/>
        </authorList>
    </citation>
    <scope>NUCLEOTIDE SEQUENCE [LARGE SCALE GENOMIC DNA]</scope>
    <source>
        <strain evidence="3 4">KCTC 52001</strain>
    </source>
</reference>
<dbReference type="CDD" id="cd03789">
    <property type="entry name" value="GT9_LPS_heptosyltransferase"/>
    <property type="match status" value="1"/>
</dbReference>
<evidence type="ECO:0000256" key="2">
    <source>
        <dbReference type="ARBA" id="ARBA00022679"/>
    </source>
</evidence>
<dbReference type="AlphaFoldDB" id="A0A7K0EE21"/>
<dbReference type="Proteomes" id="UP000441754">
    <property type="component" value="Unassembled WGS sequence"/>
</dbReference>
<dbReference type="Gene3D" id="3.40.50.2000">
    <property type="entry name" value="Glycogen Phosphorylase B"/>
    <property type="match status" value="2"/>
</dbReference>
<dbReference type="SUPFAM" id="SSF53756">
    <property type="entry name" value="UDP-Glycosyltransferase/glycogen phosphorylase"/>
    <property type="match status" value="1"/>
</dbReference>
<keyword evidence="2 3" id="KW-0808">Transferase</keyword>
<dbReference type="OrthoDB" id="9797795at2"/>
<comment type="caution">
    <text evidence="3">The sequence shown here is derived from an EMBL/GenBank/DDBJ whole genome shotgun (WGS) entry which is preliminary data.</text>
</comment>
<dbReference type="PANTHER" id="PTHR30160:SF1">
    <property type="entry name" value="LIPOPOLYSACCHARIDE 1,2-N-ACETYLGLUCOSAMINETRANSFERASE-RELATED"/>
    <property type="match status" value="1"/>
</dbReference>
<protein>
    <submittedName>
        <fullName evidence="3">Glycosyl transferase</fullName>
    </submittedName>
</protein>
<organism evidence="3 4">
    <name type="scientific">Larkinella terrae</name>
    <dbReference type="NCBI Taxonomy" id="2025311"/>
    <lineage>
        <taxon>Bacteria</taxon>
        <taxon>Pseudomonadati</taxon>
        <taxon>Bacteroidota</taxon>
        <taxon>Cytophagia</taxon>
        <taxon>Cytophagales</taxon>
        <taxon>Spirosomataceae</taxon>
        <taxon>Larkinella</taxon>
    </lineage>
</organism>
<keyword evidence="1" id="KW-0328">Glycosyltransferase</keyword>
<dbReference type="Pfam" id="PF01075">
    <property type="entry name" value="Glyco_transf_9"/>
    <property type="match status" value="1"/>
</dbReference>
<evidence type="ECO:0000313" key="4">
    <source>
        <dbReference type="Proteomes" id="UP000441754"/>
    </source>
</evidence>
<accession>A0A7K0EE21</accession>
<name>A0A7K0EE21_9BACT</name>
<sequence length="376" mass="41793">MNHLPVEKTGNGSDWQQCKNVLCFRPDNMGDILMTTPAFRALKASVPGRKLTLLTSSAGAAIAPFIPEIDAIIPFDLPWVQTASRQKRDELPQLIRRLKEEAFDAAIIFNVQSQNPLPSALICYVAEIPRTLGYCRENPYELLTNWVPDPEVIVASRHEVERQLALVTSVGSTTTDKRLSLTVTDLARKEALENLARAGLRLTDPWLVLHAGVSEVKRRFGAEQYIRAARQLRTETGFQIVLTCSQSEWQYVETIRQGIGEKAYNLAGRLSLETFIGLIAQAPVLIANNTGPVHMAAALGTPVVVLYAMTNPQHTPWMVPNRVLYFEVPKQLRSRNRLLQHFPEPAEPRASAEGIVQAVYDLLGQQQTVPSAALTE</sequence>
<keyword evidence="4" id="KW-1185">Reference proteome</keyword>
<evidence type="ECO:0000313" key="3">
    <source>
        <dbReference type="EMBL" id="MRS59698.1"/>
    </source>
</evidence>
<dbReference type="EMBL" id="WJXZ01000001">
    <property type="protein sequence ID" value="MRS59698.1"/>
    <property type="molecule type" value="Genomic_DNA"/>
</dbReference>
<dbReference type="GO" id="GO:0009244">
    <property type="term" value="P:lipopolysaccharide core region biosynthetic process"/>
    <property type="evidence" value="ECO:0007669"/>
    <property type="project" value="TreeGrafter"/>
</dbReference>
<evidence type="ECO:0000256" key="1">
    <source>
        <dbReference type="ARBA" id="ARBA00022676"/>
    </source>
</evidence>
<gene>
    <name evidence="3" type="ORF">GJJ30_00225</name>
</gene>
<dbReference type="GO" id="GO:0005829">
    <property type="term" value="C:cytosol"/>
    <property type="evidence" value="ECO:0007669"/>
    <property type="project" value="TreeGrafter"/>
</dbReference>
<dbReference type="PANTHER" id="PTHR30160">
    <property type="entry name" value="TETRAACYLDISACCHARIDE 4'-KINASE-RELATED"/>
    <property type="match status" value="1"/>
</dbReference>